<name>A0A1H7I484_9GAMM</name>
<dbReference type="Pfam" id="PF00107">
    <property type="entry name" value="ADH_zinc_N"/>
    <property type="match status" value="1"/>
</dbReference>
<dbReference type="Gene3D" id="3.40.50.720">
    <property type="entry name" value="NAD(P)-binding Rossmann-like Domain"/>
    <property type="match status" value="1"/>
</dbReference>
<accession>A0A1H7I484</accession>
<dbReference type="PANTHER" id="PTHR44054">
    <property type="entry name" value="SYNAPTIC VESICLE MEMBRANE PROTEIN VAT-1 HOMOLOG-LIKE"/>
    <property type="match status" value="1"/>
</dbReference>
<dbReference type="InterPro" id="IPR013149">
    <property type="entry name" value="ADH-like_C"/>
</dbReference>
<dbReference type="RefSeq" id="WP_074865388.1">
    <property type="nucleotide sequence ID" value="NZ_FOAS01000003.1"/>
</dbReference>
<dbReference type="AlphaFoldDB" id="A0A1H7I484"/>
<dbReference type="Gene3D" id="3.90.180.10">
    <property type="entry name" value="Medium-chain alcohol dehydrogenases, catalytic domain"/>
    <property type="match status" value="1"/>
</dbReference>
<dbReference type="InterPro" id="IPR052100">
    <property type="entry name" value="SV-ATPase_mito-regulator"/>
</dbReference>
<dbReference type="PANTHER" id="PTHR44054:SF1">
    <property type="entry name" value="SYNAPTIC VESICLE MEMBRANE PROTEIN VAT-1 HOMOLOG"/>
    <property type="match status" value="1"/>
</dbReference>
<dbReference type="SMART" id="SM00829">
    <property type="entry name" value="PKS_ER"/>
    <property type="match status" value="1"/>
</dbReference>
<dbReference type="InterPro" id="IPR011032">
    <property type="entry name" value="GroES-like_sf"/>
</dbReference>
<reference evidence="3 4" key="1">
    <citation type="submission" date="2016-10" db="EMBL/GenBank/DDBJ databases">
        <authorList>
            <person name="de Groot N.N."/>
        </authorList>
    </citation>
    <scope>NUCLEOTIDE SEQUENCE [LARGE SCALE GENOMIC DNA]</scope>
    <source>
        <strain evidence="3 4">JCM 19513</strain>
    </source>
</reference>
<evidence type="ECO:0000313" key="4">
    <source>
        <dbReference type="Proteomes" id="UP000185766"/>
    </source>
</evidence>
<dbReference type="InterPro" id="IPR020843">
    <property type="entry name" value="ER"/>
</dbReference>
<dbReference type="EMBL" id="FOAS01000003">
    <property type="protein sequence ID" value="SEK57238.1"/>
    <property type="molecule type" value="Genomic_DNA"/>
</dbReference>
<keyword evidence="4" id="KW-1185">Reference proteome</keyword>
<organism evidence="3 4">
    <name type="scientific">Atopomonas hussainii</name>
    <dbReference type="NCBI Taxonomy" id="1429083"/>
    <lineage>
        <taxon>Bacteria</taxon>
        <taxon>Pseudomonadati</taxon>
        <taxon>Pseudomonadota</taxon>
        <taxon>Gammaproteobacteria</taxon>
        <taxon>Pseudomonadales</taxon>
        <taxon>Pseudomonadaceae</taxon>
        <taxon>Atopomonas</taxon>
    </lineage>
</organism>
<evidence type="ECO:0000259" key="2">
    <source>
        <dbReference type="SMART" id="SM00829"/>
    </source>
</evidence>
<dbReference type="InterPro" id="IPR036291">
    <property type="entry name" value="NAD(P)-bd_dom_sf"/>
</dbReference>
<dbReference type="SUPFAM" id="SSF51735">
    <property type="entry name" value="NAD(P)-binding Rossmann-fold domains"/>
    <property type="match status" value="1"/>
</dbReference>
<protein>
    <submittedName>
        <fullName evidence="3">NADPH:quinone reductase</fullName>
    </submittedName>
</protein>
<dbReference type="GO" id="GO:0016491">
    <property type="term" value="F:oxidoreductase activity"/>
    <property type="evidence" value="ECO:0007669"/>
    <property type="project" value="UniProtKB-KW"/>
</dbReference>
<evidence type="ECO:0000256" key="1">
    <source>
        <dbReference type="ARBA" id="ARBA00023002"/>
    </source>
</evidence>
<dbReference type="Proteomes" id="UP000185766">
    <property type="component" value="Unassembled WGS sequence"/>
</dbReference>
<keyword evidence="1" id="KW-0560">Oxidoreductase</keyword>
<proteinExistence type="predicted"/>
<evidence type="ECO:0000313" key="3">
    <source>
        <dbReference type="EMBL" id="SEK57238.1"/>
    </source>
</evidence>
<dbReference type="Pfam" id="PF08240">
    <property type="entry name" value="ADH_N"/>
    <property type="match status" value="1"/>
</dbReference>
<sequence>MRRLIVPRAGGREVLRVEHVADLQPAPGEVRVRVRAAGLNFADVMARQGLYPDAPPFPACLGYEFAGEVDALGAGVEAHWLGRRVFGLSRFSAQAEQVCVPLAQVFEQPAALSFEQAAAIPVNYLTAWQLLVVMGSLQRDETVLIHNIGGGVGLAALQIAKQRGARVIGTASQGKHAALKELGADALIDYGQGRWETALQSLTEGRGVELIIDPIGGSHLKRSLSALRSTGLLGTFGISAATQSGAWGKLKLLGTVLGMPWLHPVGLMEHNRGVFGVNMGHLWHETEKVRTWMQALLEGVEAGWLKPHVHASFALAEAAQAHACLEQRKNLGKVILLP</sequence>
<gene>
    <name evidence="3" type="ORF">SAMN05216214_103188</name>
</gene>
<dbReference type="STRING" id="1429083.GCA_001885685_03384"/>
<dbReference type="InterPro" id="IPR013154">
    <property type="entry name" value="ADH-like_N"/>
</dbReference>
<dbReference type="SUPFAM" id="SSF50129">
    <property type="entry name" value="GroES-like"/>
    <property type="match status" value="1"/>
</dbReference>
<feature type="domain" description="Enoyl reductase (ER)" evidence="2">
    <location>
        <begin position="10"/>
        <end position="336"/>
    </location>
</feature>